<evidence type="ECO:0000256" key="1">
    <source>
        <dbReference type="ARBA" id="ARBA00022801"/>
    </source>
</evidence>
<keyword evidence="6" id="KW-1185">Reference proteome</keyword>
<evidence type="ECO:0000256" key="4">
    <source>
        <dbReference type="SAM" id="MobiDB-lite"/>
    </source>
</evidence>
<dbReference type="PANTHER" id="PTHR10272:SF0">
    <property type="entry name" value="PLATELET-ACTIVATING FACTOR ACETYLHYDROLASE"/>
    <property type="match status" value="1"/>
</dbReference>
<dbReference type="Proteomes" id="UP000638313">
    <property type="component" value="Unassembled WGS sequence"/>
</dbReference>
<gene>
    <name evidence="5" type="ORF">GCM10010218_08820</name>
</gene>
<dbReference type="GO" id="GO:0016042">
    <property type="term" value="P:lipid catabolic process"/>
    <property type="evidence" value="ECO:0007669"/>
    <property type="project" value="UniProtKB-KW"/>
</dbReference>
<evidence type="ECO:0000313" key="5">
    <source>
        <dbReference type="EMBL" id="GHF29868.1"/>
    </source>
</evidence>
<dbReference type="PANTHER" id="PTHR10272">
    <property type="entry name" value="PLATELET-ACTIVATING FACTOR ACETYLHYDROLASE"/>
    <property type="match status" value="1"/>
</dbReference>
<name>A0A919AZ95_9ACTN</name>
<evidence type="ECO:0000313" key="6">
    <source>
        <dbReference type="Proteomes" id="UP000638313"/>
    </source>
</evidence>
<dbReference type="InterPro" id="IPR029058">
    <property type="entry name" value="AB_hydrolase_fold"/>
</dbReference>
<keyword evidence="1" id="KW-0378">Hydrolase</keyword>
<dbReference type="GO" id="GO:0003847">
    <property type="term" value="F:1-alkyl-2-acetylglycerophosphocholine esterase activity"/>
    <property type="evidence" value="ECO:0007669"/>
    <property type="project" value="TreeGrafter"/>
</dbReference>
<reference evidence="5" key="1">
    <citation type="journal article" date="2014" name="Int. J. Syst. Evol. Microbiol.">
        <title>Complete genome sequence of Corynebacterium casei LMG S-19264T (=DSM 44701T), isolated from a smear-ripened cheese.</title>
        <authorList>
            <consortium name="US DOE Joint Genome Institute (JGI-PGF)"/>
            <person name="Walter F."/>
            <person name="Albersmeier A."/>
            <person name="Kalinowski J."/>
            <person name="Ruckert C."/>
        </authorList>
    </citation>
    <scope>NUCLEOTIDE SEQUENCE</scope>
    <source>
        <strain evidence="5">JCM 4059</strain>
    </source>
</reference>
<dbReference type="SUPFAM" id="SSF53474">
    <property type="entry name" value="alpha/beta-Hydrolases"/>
    <property type="match status" value="1"/>
</dbReference>
<sequence>MNRRDFLAATALSTAALLTTGQPTSAAARTRTTGPVTPLLPAPTGPYRVGATALHLVDRTRRDPLEPGIPVRELMLTVHHPARATTGHPPAPYMTARAATSFAEFQPAAHPGLPAAGVDWAGPRTHAYAGAPVLPGRWPVLLYSPGGGDPRTLGTALAEDLASHGHVVVTVDHPGDACGVEFPRPAPPYRTGVLRESVLRGDPRTDPALFRTLIDARVADLRFVLGRLEDWAAGHGTDADGRPLPAGLGRTLDLRRTAAYGHSAGGTAVAQALHEDHRLRAAVNLEGFLDHPTGELFPVARDGADRPLLLLGTDGFAGRTERDRSWQAACRRSRGHAVRHELTGTAHWVFTDHAAFAPRLQAAGLMTAESRAALVGPRDPATTVPLVRGLVRAFLARHLAAPQRPRATTAPGV</sequence>
<keyword evidence="3" id="KW-0443">Lipid metabolism</keyword>
<feature type="region of interest" description="Disordered" evidence="4">
    <location>
        <begin position="21"/>
        <end position="44"/>
    </location>
</feature>
<accession>A0A919AZ95</accession>
<keyword evidence="2" id="KW-0442">Lipid degradation</keyword>
<comment type="caution">
    <text evidence="5">The sequence shown here is derived from an EMBL/GenBank/DDBJ whole genome shotgun (WGS) entry which is preliminary data.</text>
</comment>
<dbReference type="InterPro" id="IPR006311">
    <property type="entry name" value="TAT_signal"/>
</dbReference>
<evidence type="ECO:0000256" key="2">
    <source>
        <dbReference type="ARBA" id="ARBA00022963"/>
    </source>
</evidence>
<organism evidence="5 6">
    <name type="scientific">Streptomyces mashuensis</name>
    <dbReference type="NCBI Taxonomy" id="33904"/>
    <lineage>
        <taxon>Bacteria</taxon>
        <taxon>Bacillati</taxon>
        <taxon>Actinomycetota</taxon>
        <taxon>Actinomycetes</taxon>
        <taxon>Kitasatosporales</taxon>
        <taxon>Streptomycetaceae</taxon>
        <taxon>Streptomyces</taxon>
    </lineage>
</organism>
<dbReference type="AlphaFoldDB" id="A0A919AZ95"/>
<reference evidence="5" key="2">
    <citation type="submission" date="2020-09" db="EMBL/GenBank/DDBJ databases">
        <authorList>
            <person name="Sun Q."/>
            <person name="Ohkuma M."/>
        </authorList>
    </citation>
    <scope>NUCLEOTIDE SEQUENCE</scope>
    <source>
        <strain evidence="5">JCM 4059</strain>
    </source>
</reference>
<proteinExistence type="predicted"/>
<dbReference type="PROSITE" id="PS51318">
    <property type="entry name" value="TAT"/>
    <property type="match status" value="1"/>
</dbReference>
<feature type="compositionally biased region" description="Polar residues" evidence="4">
    <location>
        <begin position="21"/>
        <end position="35"/>
    </location>
</feature>
<evidence type="ECO:0000256" key="3">
    <source>
        <dbReference type="ARBA" id="ARBA00023098"/>
    </source>
</evidence>
<dbReference type="EMBL" id="BNBD01000001">
    <property type="protein sequence ID" value="GHF29868.1"/>
    <property type="molecule type" value="Genomic_DNA"/>
</dbReference>
<protein>
    <submittedName>
        <fullName evidence="5">Lipase</fullName>
    </submittedName>
</protein>
<dbReference type="Gene3D" id="3.40.50.1820">
    <property type="entry name" value="alpha/beta hydrolase"/>
    <property type="match status" value="1"/>
</dbReference>
<dbReference type="Pfam" id="PF03403">
    <property type="entry name" value="PAF-AH_p_II"/>
    <property type="match status" value="2"/>
</dbReference>
<dbReference type="RefSeq" id="WP_190127991.1">
    <property type="nucleotide sequence ID" value="NZ_BNBD01000001.1"/>
</dbReference>